<keyword evidence="3" id="KW-1185">Reference proteome</keyword>
<feature type="transmembrane region" description="Helical" evidence="1">
    <location>
        <begin position="222"/>
        <end position="238"/>
    </location>
</feature>
<protein>
    <submittedName>
        <fullName evidence="2">Uncharacterized protein</fullName>
    </submittedName>
</protein>
<comment type="caution">
    <text evidence="2">The sequence shown here is derived from an EMBL/GenBank/DDBJ whole genome shotgun (WGS) entry which is preliminary data.</text>
</comment>
<dbReference type="AlphaFoldDB" id="A0A437AIL6"/>
<gene>
    <name evidence="2" type="ORF">TUBRATIS_26380</name>
</gene>
<keyword evidence="1" id="KW-0472">Membrane</keyword>
<evidence type="ECO:0000313" key="3">
    <source>
        <dbReference type="Proteomes" id="UP000282876"/>
    </source>
</evidence>
<feature type="transmembrane region" description="Helical" evidence="1">
    <location>
        <begin position="78"/>
        <end position="97"/>
    </location>
</feature>
<proteinExistence type="predicted"/>
<reference evidence="2 3" key="1">
    <citation type="submission" date="2018-10" db="EMBL/GenBank/DDBJ databases">
        <title>Draft genome sequence of the microsporidian Tubulinosema ratisbonensis.</title>
        <authorList>
            <person name="Polonais V."/>
            <person name="Peyretaillade E."/>
            <person name="Niehus S."/>
            <person name="Wawrzyniak I."/>
            <person name="Franchet A."/>
            <person name="Gaspin C."/>
            <person name="Reichstadt M."/>
            <person name="Belser C."/>
            <person name="Labadie K."/>
            <person name="Delbac F."/>
            <person name="Ferrandon D."/>
        </authorList>
    </citation>
    <scope>NUCLEOTIDE SEQUENCE [LARGE SCALE GENOMIC DNA]</scope>
    <source>
        <strain evidence="2 3">Franzen</strain>
    </source>
</reference>
<dbReference type="Proteomes" id="UP000282876">
    <property type="component" value="Unassembled WGS sequence"/>
</dbReference>
<feature type="transmembrane region" description="Helical" evidence="1">
    <location>
        <begin position="109"/>
        <end position="131"/>
    </location>
</feature>
<keyword evidence="1" id="KW-0812">Transmembrane</keyword>
<sequence>MNRKEKLILNLKIQKRLTDLKLIELKEKKDSLYLKLKSHYLSFKKLLSSKEYYILSTIFLINKLVLMVYLFLGDEYSYLLASILFLILDSIGLIFLFSETIFLNFMWYFINLTNIFLQSIFLTRFCVKVLASQNTLTEYLNNNNYLNKLVKEEKEVLELFAVYIFIFYFQLIINFLNLLGRLLVLLKRNFLNTFLMYLFYLFNLSTLVLASAQGFYQNINNYLYFFFTVLILLLNMLSNSRNRGRNLGKILIVYVNCNLICFSCLMIFLNNFNLPLVSVQSEYTQLIDECNDDFFSIIVRITFKMQESLLSFVYLR</sequence>
<feature type="transmembrane region" description="Helical" evidence="1">
    <location>
        <begin position="160"/>
        <end position="182"/>
    </location>
</feature>
<evidence type="ECO:0000256" key="1">
    <source>
        <dbReference type="SAM" id="Phobius"/>
    </source>
</evidence>
<feature type="transmembrane region" description="Helical" evidence="1">
    <location>
        <begin position="194"/>
        <end position="216"/>
    </location>
</feature>
<organism evidence="2 3">
    <name type="scientific">Tubulinosema ratisbonensis</name>
    <dbReference type="NCBI Taxonomy" id="291195"/>
    <lineage>
        <taxon>Eukaryota</taxon>
        <taxon>Fungi</taxon>
        <taxon>Fungi incertae sedis</taxon>
        <taxon>Microsporidia</taxon>
        <taxon>Tubulinosematoidea</taxon>
        <taxon>Tubulinosematidae</taxon>
        <taxon>Tubulinosema</taxon>
    </lineage>
</organism>
<dbReference type="EMBL" id="RCSS01000713">
    <property type="protein sequence ID" value="RVD90928.1"/>
    <property type="molecule type" value="Genomic_DNA"/>
</dbReference>
<feature type="transmembrane region" description="Helical" evidence="1">
    <location>
        <begin position="250"/>
        <end position="269"/>
    </location>
</feature>
<dbReference type="VEuPathDB" id="MicrosporidiaDB:TUBRATIS_26380"/>
<feature type="transmembrane region" description="Helical" evidence="1">
    <location>
        <begin position="52"/>
        <end position="72"/>
    </location>
</feature>
<evidence type="ECO:0000313" key="2">
    <source>
        <dbReference type="EMBL" id="RVD90928.1"/>
    </source>
</evidence>
<name>A0A437AIL6_9MICR</name>
<accession>A0A437AIL6</accession>
<keyword evidence="1" id="KW-1133">Transmembrane helix</keyword>